<evidence type="ECO:0000256" key="2">
    <source>
        <dbReference type="ARBA" id="ARBA00004173"/>
    </source>
</evidence>
<evidence type="ECO:0000256" key="4">
    <source>
        <dbReference type="ARBA" id="ARBA00023128"/>
    </source>
</evidence>
<evidence type="ECO:0000313" key="7">
    <source>
        <dbReference type="EMBL" id="KAJ7648544.1"/>
    </source>
</evidence>
<dbReference type="Gene3D" id="3.40.50.1440">
    <property type="entry name" value="Tubulin/FtsZ, GTPase domain"/>
    <property type="match status" value="1"/>
</dbReference>
<organism evidence="7 8">
    <name type="scientific">Mycena rosella</name>
    <name type="common">Pink bonnet</name>
    <name type="synonym">Agaricus rosellus</name>
    <dbReference type="NCBI Taxonomy" id="1033263"/>
    <lineage>
        <taxon>Eukaryota</taxon>
        <taxon>Fungi</taxon>
        <taxon>Dikarya</taxon>
        <taxon>Basidiomycota</taxon>
        <taxon>Agaricomycotina</taxon>
        <taxon>Agaricomycetes</taxon>
        <taxon>Agaricomycetidae</taxon>
        <taxon>Agaricales</taxon>
        <taxon>Marasmiineae</taxon>
        <taxon>Mycenaceae</taxon>
        <taxon>Mycena</taxon>
    </lineage>
</organism>
<keyword evidence="4" id="KW-0496">Mitochondrion</keyword>
<reference evidence="7" key="1">
    <citation type="submission" date="2023-03" db="EMBL/GenBank/DDBJ databases">
        <title>Massive genome expansion in bonnet fungi (Mycena s.s.) driven by repeated elements and novel gene families across ecological guilds.</title>
        <authorList>
            <consortium name="Lawrence Berkeley National Laboratory"/>
            <person name="Harder C.B."/>
            <person name="Miyauchi S."/>
            <person name="Viragh M."/>
            <person name="Kuo A."/>
            <person name="Thoen E."/>
            <person name="Andreopoulos B."/>
            <person name="Lu D."/>
            <person name="Skrede I."/>
            <person name="Drula E."/>
            <person name="Henrissat B."/>
            <person name="Morin E."/>
            <person name="Kohler A."/>
            <person name="Barry K."/>
            <person name="LaButti K."/>
            <person name="Morin E."/>
            <person name="Salamov A."/>
            <person name="Lipzen A."/>
            <person name="Mereny Z."/>
            <person name="Hegedus B."/>
            <person name="Baldrian P."/>
            <person name="Stursova M."/>
            <person name="Weitz H."/>
            <person name="Taylor A."/>
            <person name="Grigoriev I.V."/>
            <person name="Nagy L.G."/>
            <person name="Martin F."/>
            <person name="Kauserud H."/>
        </authorList>
    </citation>
    <scope>NUCLEOTIDE SEQUENCE</scope>
    <source>
        <strain evidence="7">CBHHK067</strain>
    </source>
</reference>
<keyword evidence="8" id="KW-1185">Reference proteome</keyword>
<dbReference type="InterPro" id="IPR049942">
    <property type="entry name" value="DML1/Misato"/>
</dbReference>
<dbReference type="Pfam" id="PF14881">
    <property type="entry name" value="Tubulin_3"/>
    <property type="match status" value="1"/>
</dbReference>
<gene>
    <name evidence="7" type="ORF">B0H17DRAFT_1102939</name>
</gene>
<dbReference type="GO" id="GO:0005739">
    <property type="term" value="C:mitochondrion"/>
    <property type="evidence" value="ECO:0007669"/>
    <property type="project" value="UniProtKB-SubCell"/>
</dbReference>
<dbReference type="PANTHER" id="PTHR13391:SF0">
    <property type="entry name" value="PROTEIN MISATO HOMOLOG 1"/>
    <property type="match status" value="1"/>
</dbReference>
<comment type="similarity">
    <text evidence="3">Belongs to the misato family.</text>
</comment>
<evidence type="ECO:0000259" key="5">
    <source>
        <dbReference type="Pfam" id="PF10644"/>
    </source>
</evidence>
<proteinExistence type="inferred from homology"/>
<comment type="subcellular location">
    <subcellularLocation>
        <location evidence="2">Mitochondrion</location>
    </subcellularLocation>
</comment>
<dbReference type="SUPFAM" id="SSF52490">
    <property type="entry name" value="Tubulin nucleotide-binding domain-like"/>
    <property type="match status" value="1"/>
</dbReference>
<comment type="function">
    <text evidence="1">Involved in the partitioning of the mitochondrial organelle and mitochondrial DNA (mtDNA) inheritance.</text>
</comment>
<comment type="caution">
    <text evidence="7">The sequence shown here is derived from an EMBL/GenBank/DDBJ whole genome shotgun (WGS) entry which is preliminary data.</text>
</comment>
<feature type="domain" description="DML1/Misato tubulin" evidence="6">
    <location>
        <begin position="130"/>
        <end position="289"/>
    </location>
</feature>
<name>A0AAD7CHK9_MYCRO</name>
<dbReference type="InterPro" id="IPR036525">
    <property type="entry name" value="Tubulin/FtsZ_GTPase_sf"/>
</dbReference>
<dbReference type="GO" id="GO:0007005">
    <property type="term" value="P:mitochondrion organization"/>
    <property type="evidence" value="ECO:0007669"/>
    <property type="project" value="InterPro"/>
</dbReference>
<feature type="domain" description="Misato Segment II tubulin-like" evidence="5">
    <location>
        <begin position="2"/>
        <end position="114"/>
    </location>
</feature>
<sequence length="469" mass="52548">MKEILYIQAGSQANYAGTHFWNTQESYFTYGEEEDAEVSHGISFREGLNQKGEPTFCPRLLVFDRKAQFGTLSQANALFGVDEAAEEEQILWSGNPVEYKQEPVQKSRYQTDMEELDPDAGSASSAVQLADVRYWSDFNRMYYLPRTVQKVPDIPEWEDSEGNWTTGNETFTRYDEDTGLMEGPLRLFLEECETIQGIQLMHDTATFGSFVNSFLTSLRDDFVKLPLLSWPLLSDTTPSFHIGDDRRGIRKIINDALALRSLSELSSMTIPIQSPTTWTDELCSNTYMQASVCHSVRATFHSKFSHLDDISDFCAQLSWRSALPFAELGGQTQFGRRDVTRGFSHAGITSYNEWIYRSGVDASVISSSFPAFFSSAETWLPNTPPMVSLRPASTSVFSSIGVTSGTAGFFSDYAELLEDWTRRKISVENAGIDVDELGDLANDLWTLHDNAGGETYGGSDTDVRGEDEE</sequence>
<dbReference type="InterPro" id="IPR019605">
    <property type="entry name" value="Misato_II_tubulin-like"/>
</dbReference>
<accession>A0AAD7CHK9</accession>
<evidence type="ECO:0000256" key="3">
    <source>
        <dbReference type="ARBA" id="ARBA00008507"/>
    </source>
</evidence>
<dbReference type="PANTHER" id="PTHR13391">
    <property type="entry name" value="MITOCHONDRIAL DISTRIBUTION REGULATOR MISATO"/>
    <property type="match status" value="1"/>
</dbReference>
<dbReference type="Pfam" id="PF10644">
    <property type="entry name" value="Misat_Tub_SegII"/>
    <property type="match status" value="1"/>
</dbReference>
<evidence type="ECO:0000259" key="6">
    <source>
        <dbReference type="Pfam" id="PF14881"/>
    </source>
</evidence>
<dbReference type="AlphaFoldDB" id="A0AAD7CHK9"/>
<dbReference type="InterPro" id="IPR029209">
    <property type="entry name" value="DML1/Misato_tubulin"/>
</dbReference>
<dbReference type="Proteomes" id="UP001221757">
    <property type="component" value="Unassembled WGS sequence"/>
</dbReference>
<evidence type="ECO:0000256" key="1">
    <source>
        <dbReference type="ARBA" id="ARBA00003757"/>
    </source>
</evidence>
<evidence type="ECO:0000313" key="8">
    <source>
        <dbReference type="Proteomes" id="UP001221757"/>
    </source>
</evidence>
<dbReference type="EMBL" id="JARKIE010000376">
    <property type="protein sequence ID" value="KAJ7648544.1"/>
    <property type="molecule type" value="Genomic_DNA"/>
</dbReference>
<protein>
    <submittedName>
        <fullName evidence="7">Misato segment II tubulin-like domain-containing protein</fullName>
    </submittedName>
</protein>